<dbReference type="Proteomes" id="UP000070520">
    <property type="component" value="Unassembled WGS sequence"/>
</dbReference>
<dbReference type="InterPro" id="IPR036390">
    <property type="entry name" value="WH_DNA-bd_sf"/>
</dbReference>
<evidence type="ECO:0000259" key="1">
    <source>
        <dbReference type="Pfam" id="PF03551"/>
    </source>
</evidence>
<dbReference type="InterPro" id="IPR036388">
    <property type="entry name" value="WH-like_DNA-bd_sf"/>
</dbReference>
<feature type="domain" description="Transcription regulator PadR N-terminal" evidence="1">
    <location>
        <begin position="28"/>
        <end position="69"/>
    </location>
</feature>
<dbReference type="InterPro" id="IPR005149">
    <property type="entry name" value="Tscrpt_reg_PadR_N"/>
</dbReference>
<accession>A0A133V0I8</accession>
<dbReference type="AlphaFoldDB" id="A0A133V0I8"/>
<dbReference type="SUPFAM" id="SSF46785">
    <property type="entry name" value="Winged helix' DNA-binding domain"/>
    <property type="match status" value="1"/>
</dbReference>
<gene>
    <name evidence="2" type="ORF">AKJ42_02085</name>
</gene>
<dbReference type="EMBL" id="LHXW01000018">
    <property type="protein sequence ID" value="KXA99944.1"/>
    <property type="molecule type" value="Genomic_DNA"/>
</dbReference>
<comment type="caution">
    <text evidence="2">The sequence shown here is derived from an EMBL/GenBank/DDBJ whole genome shotgun (WGS) entry which is preliminary data.</text>
</comment>
<name>A0A133V0I8_9EURY</name>
<keyword evidence="3" id="KW-1185">Reference proteome</keyword>
<dbReference type="Pfam" id="PF03551">
    <property type="entry name" value="PadR"/>
    <property type="match status" value="1"/>
</dbReference>
<evidence type="ECO:0000313" key="3">
    <source>
        <dbReference type="Proteomes" id="UP000070520"/>
    </source>
</evidence>
<dbReference type="Gene3D" id="1.10.10.10">
    <property type="entry name" value="Winged helix-like DNA-binding domain superfamily/Winged helix DNA-binding domain"/>
    <property type="match status" value="1"/>
</dbReference>
<organism evidence="2 3">
    <name type="scientific">candidate division MSBL1 archaeon SCGC-AAA261C02</name>
    <dbReference type="NCBI Taxonomy" id="1698272"/>
    <lineage>
        <taxon>Archaea</taxon>
        <taxon>Methanobacteriati</taxon>
        <taxon>Methanobacteriota</taxon>
        <taxon>candidate division MSBL1</taxon>
    </lineage>
</organism>
<proteinExistence type="predicted"/>
<evidence type="ECO:0000313" key="2">
    <source>
        <dbReference type="EMBL" id="KXA99944.1"/>
    </source>
</evidence>
<sequence length="308" mass="35417">MLSSKSLDLIDTLGEEPRYARDLTSVMSSRTLFEKLEELENAGFIEKYVEKEGRGRPRHYYRLTPAGRILRRKLIETRDDLLFLSCINSLKRQEIPVTAGVSTSLTDFYGAPLVLTQLDIIVPKASRGEARKIVDVQKKRASKRGWLPSSIEWGVDIAPIPWRNFEKRAVKVNGVPYLSVEDLIILTLHRNEARLISCLPRVVHEKSQTINHDYLLELAKDFNLVGRTGALLDMTNRLAGEEITQPSTLKNFERLTPKRKIESPRSRQPLVKKGIVPLKEDPVDVGIRERWHVVFPTFREVREIWELT</sequence>
<protein>
    <recommendedName>
        <fullName evidence="1">Transcription regulator PadR N-terminal domain-containing protein</fullName>
    </recommendedName>
</protein>
<reference evidence="2 3" key="1">
    <citation type="journal article" date="2016" name="Sci. Rep.">
        <title>Metabolic traits of an uncultured archaeal lineage -MSBL1- from brine pools of the Red Sea.</title>
        <authorList>
            <person name="Mwirichia R."/>
            <person name="Alam I."/>
            <person name="Rashid M."/>
            <person name="Vinu M."/>
            <person name="Ba-Alawi W."/>
            <person name="Anthony Kamau A."/>
            <person name="Kamanda Ngugi D."/>
            <person name="Goker M."/>
            <person name="Klenk H.P."/>
            <person name="Bajic V."/>
            <person name="Stingl U."/>
        </authorList>
    </citation>
    <scope>NUCLEOTIDE SEQUENCE [LARGE SCALE GENOMIC DNA]</scope>
    <source>
        <strain evidence="2">SCGC-AAA261C02</strain>
    </source>
</reference>